<accession>A0A1G2DH21</accession>
<dbReference type="InterPro" id="IPR001296">
    <property type="entry name" value="Glyco_trans_1"/>
</dbReference>
<dbReference type="InterPro" id="IPR028098">
    <property type="entry name" value="Glyco_trans_4-like_N"/>
</dbReference>
<dbReference type="GO" id="GO:0016757">
    <property type="term" value="F:glycosyltransferase activity"/>
    <property type="evidence" value="ECO:0007669"/>
    <property type="project" value="InterPro"/>
</dbReference>
<protein>
    <recommendedName>
        <fullName evidence="5">Glycosyltransferase subfamily 4-like N-terminal domain-containing protein</fullName>
    </recommendedName>
</protein>
<dbReference type="STRING" id="1798664.A3C93_00645"/>
<comment type="caution">
    <text evidence="3">The sequence shown here is derived from an EMBL/GenBank/DDBJ whole genome shotgun (WGS) entry which is preliminary data.</text>
</comment>
<dbReference type="Proteomes" id="UP000178636">
    <property type="component" value="Unassembled WGS sequence"/>
</dbReference>
<dbReference type="CDD" id="cd03808">
    <property type="entry name" value="GT4_CapM-like"/>
    <property type="match status" value="1"/>
</dbReference>
<name>A0A1G2DH21_9BACT</name>
<dbReference type="SUPFAM" id="SSF53756">
    <property type="entry name" value="UDP-Glycosyltransferase/glycogen phosphorylase"/>
    <property type="match status" value="1"/>
</dbReference>
<dbReference type="Gene3D" id="3.40.50.2000">
    <property type="entry name" value="Glycogen Phosphorylase B"/>
    <property type="match status" value="2"/>
</dbReference>
<reference evidence="3 4" key="1">
    <citation type="journal article" date="2016" name="Nat. Commun.">
        <title>Thousands of microbial genomes shed light on interconnected biogeochemical processes in an aquifer system.</title>
        <authorList>
            <person name="Anantharaman K."/>
            <person name="Brown C.T."/>
            <person name="Hug L.A."/>
            <person name="Sharon I."/>
            <person name="Castelle C.J."/>
            <person name="Probst A.J."/>
            <person name="Thomas B.C."/>
            <person name="Singh A."/>
            <person name="Wilkins M.J."/>
            <person name="Karaoz U."/>
            <person name="Brodie E.L."/>
            <person name="Williams K.H."/>
            <person name="Hubbard S.S."/>
            <person name="Banfield J.F."/>
        </authorList>
    </citation>
    <scope>NUCLEOTIDE SEQUENCE [LARGE SCALE GENOMIC DNA]</scope>
</reference>
<dbReference type="Pfam" id="PF00534">
    <property type="entry name" value="Glycos_transf_1"/>
    <property type="match status" value="1"/>
</dbReference>
<evidence type="ECO:0000313" key="3">
    <source>
        <dbReference type="EMBL" id="OGZ12150.1"/>
    </source>
</evidence>
<dbReference type="AlphaFoldDB" id="A0A1G2DH21"/>
<dbReference type="PANTHER" id="PTHR12526">
    <property type="entry name" value="GLYCOSYLTRANSFERASE"/>
    <property type="match status" value="1"/>
</dbReference>
<gene>
    <name evidence="3" type="ORF">A3C93_00645</name>
</gene>
<proteinExistence type="predicted"/>
<feature type="domain" description="Glycosyltransferase subfamily 4-like N-terminal" evidence="2">
    <location>
        <begin position="12"/>
        <end position="187"/>
    </location>
</feature>
<evidence type="ECO:0000259" key="1">
    <source>
        <dbReference type="Pfam" id="PF00534"/>
    </source>
</evidence>
<dbReference type="Pfam" id="PF13439">
    <property type="entry name" value="Glyco_transf_4"/>
    <property type="match status" value="1"/>
</dbReference>
<evidence type="ECO:0008006" key="5">
    <source>
        <dbReference type="Google" id="ProtNLM"/>
    </source>
</evidence>
<feature type="domain" description="Glycosyl transferase family 1" evidence="1">
    <location>
        <begin position="208"/>
        <end position="368"/>
    </location>
</feature>
<sequence length="392" mass="42639">MKILYLITKSNFGGAQRYVYDLATEAKKRGHDVVVGSGGNGPLVKKLAEAGVRTVAIAELERDLNPLNDFKVFLKLLDLFVAESPDVIHLNSSKMGGLGALAARIWNAWGWIFKFLNKGGHPAHIIFTGHGWAFNEERSDIERFAIGCAHWVTIALAHHTIAVSRKTRDEVGVLPFVWHKLTVIHNGTGPVTTLPREQALDLILGDKKDALLFTKPIVVGTLAELHKNKGLSYAIDGIAQLKKQIDAPVSFFIVGEGEERGALETQIAKLGLTDSVFLAGQKENGASLLPAFDIFLLPSITEAFPYAILEAGKVGLPVVATAVGGIPEVIDDMESGILIQSRNPGEVARALSYLVKNPERRKALGEAVAARIRDRFNLETMVNETLALYEKA</sequence>
<dbReference type="EMBL" id="MHLO01000023">
    <property type="protein sequence ID" value="OGZ12150.1"/>
    <property type="molecule type" value="Genomic_DNA"/>
</dbReference>
<evidence type="ECO:0000313" key="4">
    <source>
        <dbReference type="Proteomes" id="UP000178636"/>
    </source>
</evidence>
<evidence type="ECO:0000259" key="2">
    <source>
        <dbReference type="Pfam" id="PF13439"/>
    </source>
</evidence>
<organism evidence="3 4">
    <name type="scientific">Candidatus Lloydbacteria bacterium RIFCSPHIGHO2_02_FULL_54_17</name>
    <dbReference type="NCBI Taxonomy" id="1798664"/>
    <lineage>
        <taxon>Bacteria</taxon>
        <taxon>Candidatus Lloydiibacteriota</taxon>
    </lineage>
</organism>